<dbReference type="PANTHER" id="PTHR20873">
    <property type="entry name" value="L-SERYL-TRNA(SEC) KINASE"/>
    <property type="match status" value="1"/>
</dbReference>
<dbReference type="PIRSF" id="PIRSF037081">
    <property type="entry name" value="P-loop_All4644_prd"/>
    <property type="match status" value="1"/>
</dbReference>
<keyword evidence="2" id="KW-1185">Reference proteome</keyword>
<reference evidence="1 2" key="1">
    <citation type="submission" date="2018-08" db="EMBL/GenBank/DDBJ databases">
        <title>Genomic Encyclopedia of Type Strains, Phase III (KMG-III): the genomes of soil and plant-associated and newly described type strains.</title>
        <authorList>
            <person name="Whitman W."/>
        </authorList>
    </citation>
    <scope>NUCLEOTIDE SEQUENCE [LARGE SCALE GENOMIC DNA]</scope>
    <source>
        <strain evidence="1 2">CGMCC 1.10966</strain>
    </source>
</reference>
<keyword evidence="1" id="KW-0808">Transferase</keyword>
<proteinExistence type="predicted"/>
<dbReference type="AlphaFoldDB" id="A0A3D9RHJ9"/>
<protein>
    <submittedName>
        <fullName evidence="1">Putative kinase</fullName>
    </submittedName>
</protein>
<evidence type="ECO:0000313" key="2">
    <source>
        <dbReference type="Proteomes" id="UP000256304"/>
    </source>
</evidence>
<dbReference type="InterPro" id="IPR017101">
    <property type="entry name" value="P-loop_ATP/GTP-bd_All4644_prd"/>
</dbReference>
<accession>A0A3D9RHJ9</accession>
<dbReference type="GO" id="GO:0000049">
    <property type="term" value="F:tRNA binding"/>
    <property type="evidence" value="ECO:0007669"/>
    <property type="project" value="TreeGrafter"/>
</dbReference>
<dbReference type="GO" id="GO:0016301">
    <property type="term" value="F:kinase activity"/>
    <property type="evidence" value="ECO:0007669"/>
    <property type="project" value="UniProtKB-KW"/>
</dbReference>
<dbReference type="InterPro" id="IPR027417">
    <property type="entry name" value="P-loop_NTPase"/>
</dbReference>
<dbReference type="InterPro" id="IPR052648">
    <property type="entry name" value="Ser-tRNA(Sec)_kinase"/>
</dbReference>
<keyword evidence="1" id="KW-0418">Kinase</keyword>
<evidence type="ECO:0000313" key="1">
    <source>
        <dbReference type="EMBL" id="REE78582.1"/>
    </source>
</evidence>
<sequence length="145" mass="16002">MSKLIMLVGLPGAGKSTFAKELAIKETAVILSSDALKEELFPGGYDEKIDPIVFNELYTRAFNNITKGISVILDATNVASGTRVAALKRYSNCEKICYYISTPIEVCRKRNSLRDKPVSDTAIMRMHNSLEIPTVSEGFHKVCIV</sequence>
<gene>
    <name evidence="1" type="ORF">A8990_12656</name>
</gene>
<name>A0A3D9RHJ9_9BACL</name>
<dbReference type="PANTHER" id="PTHR20873:SF0">
    <property type="entry name" value="L-SERYL-TRNA(SEC) KINASE"/>
    <property type="match status" value="1"/>
</dbReference>
<dbReference type="Pfam" id="PF13671">
    <property type="entry name" value="AAA_33"/>
    <property type="match status" value="1"/>
</dbReference>
<dbReference type="OrthoDB" id="9805698at2"/>
<dbReference type="RefSeq" id="WP_116190842.1">
    <property type="nucleotide sequence ID" value="NZ_QTTN01000026.1"/>
</dbReference>
<organism evidence="1 2">
    <name type="scientific">Paenibacillus taihuensis</name>
    <dbReference type="NCBI Taxonomy" id="1156355"/>
    <lineage>
        <taxon>Bacteria</taxon>
        <taxon>Bacillati</taxon>
        <taxon>Bacillota</taxon>
        <taxon>Bacilli</taxon>
        <taxon>Bacillales</taxon>
        <taxon>Paenibacillaceae</taxon>
        <taxon>Paenibacillus</taxon>
    </lineage>
</organism>
<dbReference type="SUPFAM" id="SSF52540">
    <property type="entry name" value="P-loop containing nucleoside triphosphate hydrolases"/>
    <property type="match status" value="1"/>
</dbReference>
<dbReference type="Gene3D" id="3.40.50.300">
    <property type="entry name" value="P-loop containing nucleotide triphosphate hydrolases"/>
    <property type="match status" value="1"/>
</dbReference>
<dbReference type="Proteomes" id="UP000256304">
    <property type="component" value="Unassembled WGS sequence"/>
</dbReference>
<comment type="caution">
    <text evidence="1">The sequence shown here is derived from an EMBL/GenBank/DDBJ whole genome shotgun (WGS) entry which is preliminary data.</text>
</comment>
<dbReference type="EMBL" id="QTTN01000026">
    <property type="protein sequence ID" value="REE78582.1"/>
    <property type="molecule type" value="Genomic_DNA"/>
</dbReference>